<proteinExistence type="predicted"/>
<comment type="caution">
    <text evidence="1">The sequence shown here is derived from an EMBL/GenBank/DDBJ whole genome shotgun (WGS) entry which is preliminary data.</text>
</comment>
<reference evidence="1 2" key="1">
    <citation type="submission" date="2024-03" db="EMBL/GenBank/DDBJ databases">
        <title>Novel species of the genus Variovorax.</title>
        <authorList>
            <person name="Liu Q."/>
            <person name="Xin Y.-H."/>
        </authorList>
    </citation>
    <scope>NUCLEOTIDE SEQUENCE [LARGE SCALE GENOMIC DNA]</scope>
    <source>
        <strain evidence="1 2">KACC 18501</strain>
    </source>
</reference>
<evidence type="ECO:0000313" key="2">
    <source>
        <dbReference type="Proteomes" id="UP001363010"/>
    </source>
</evidence>
<dbReference type="RefSeq" id="WP_340367613.1">
    <property type="nucleotide sequence ID" value="NZ_JBBKZV010000036.1"/>
</dbReference>
<gene>
    <name evidence="1" type="ORF">WKW80_31940</name>
</gene>
<accession>A0ABU8WAK4</accession>
<dbReference type="EMBL" id="JBBKZV010000036">
    <property type="protein sequence ID" value="MEJ8826578.1"/>
    <property type="molecule type" value="Genomic_DNA"/>
</dbReference>
<protein>
    <submittedName>
        <fullName evidence="1">Uncharacterized protein</fullName>
    </submittedName>
</protein>
<keyword evidence="2" id="KW-1185">Reference proteome</keyword>
<sequence length="79" mass="8861">MDEMETLDYQGWQFLCSGEQLPSGLFQAVVRYKAPPSDQVRTLVLDPAKHEVAKQALEHAKELAMKWAQERSGDGRGDA</sequence>
<name>A0ABU8WAK4_9BURK</name>
<evidence type="ECO:0000313" key="1">
    <source>
        <dbReference type="EMBL" id="MEJ8826578.1"/>
    </source>
</evidence>
<dbReference type="Proteomes" id="UP001363010">
    <property type="component" value="Unassembled WGS sequence"/>
</dbReference>
<organism evidence="1 2">
    <name type="scientific">Variovorax humicola</name>
    <dbReference type="NCBI Taxonomy" id="1769758"/>
    <lineage>
        <taxon>Bacteria</taxon>
        <taxon>Pseudomonadati</taxon>
        <taxon>Pseudomonadota</taxon>
        <taxon>Betaproteobacteria</taxon>
        <taxon>Burkholderiales</taxon>
        <taxon>Comamonadaceae</taxon>
        <taxon>Variovorax</taxon>
    </lineage>
</organism>